<dbReference type="CDD" id="cd00564">
    <property type="entry name" value="TMP_TenI"/>
    <property type="match status" value="1"/>
</dbReference>
<gene>
    <name evidence="19" type="ORF">WJX73_005744</name>
</gene>
<sequence length="966" mass="101455">MLALDLGEPVDELSRSLWAANERLAFESLHDSFVRSTADGSLSRESYSHYQQQDWQYLQVYADAYEAACAQASGDSESLAVLEGLYKGVREEQRLQLASLKRQGLEVSDTSTQTAATRAYTDFLTSVTAEGLIPLLTAMAPCIRLYGFLGARLKAAYPHAKHDFSEWVSTYSSPAYLAEPIKHERLLARLHQGPPTARMQTLYTRAMQLEAQFFQAQPHQAPAPRPVGLLISDFDDTMVKGETTVAIFEAALAHASEDGPGMTKQQRRAKWDELVASYIQERAALLQMLLPEEPLLQPFKMQDGGFNCEKTHCKPTYQATAGVGGRVNLAWRLKSGSMQTRWSAKGPTVHRWCPLEHWSDLGALLEADIGIVMGGNSTLARVAAAAGITIQPLITAPRTEAPPPGTLFQTGSWWEVAAFAAPAKRPPPGASAPAQANSTRNEVPTSTSGLESRGAARAQGEAQPASGVAQAGAHPQVPTVLTVAGSDSGGGAGIQADLKTFQARGVFGTSAIAALTAQNTRGVAGVHVPPADFLTAQMDAVLEDMDVHAVKTGMLPTVQAVHAVADAVQRHKVTALVVDPVLVASSGHSLADSDVAHVIVDRLLPLATVVTPNLAEAAALLGDSSPIQSLRGMEAAARRLHQLGARCLLVKGGHLASRGDAHEAVDVLFDGSTMQHLSAPRVDSRNTHGTGCTLAAAIAAELAKGLPAAEAVRAAKEYLSAALRSSADLQIGKGAHGPLNHGYATNRWGGGPSKRIDLRVYGVTDAASNAKLGRSNADAVSAAARGGMTIVQLREKLANGGNFLEEARAVIAAARPHGVPVIINDRVDVAMAAGADGVHVGQDDLPVALVRQLMGPHTILGVSCKTVEQARRAEADGADYLGVGAVFATPTKDSRVIGYEGLQAVCQATALPVVAIGGLNAQNAADAIHAGAQGIAVVRDIFANSDAASATQQLRAVVDQAIAKLS</sequence>
<accession>A0AAW1PEV7</accession>
<evidence type="ECO:0000259" key="18">
    <source>
        <dbReference type="Pfam" id="PF08543"/>
    </source>
</evidence>
<dbReference type="GO" id="GO:0005829">
    <property type="term" value="C:cytosol"/>
    <property type="evidence" value="ECO:0007669"/>
    <property type="project" value="TreeGrafter"/>
</dbReference>
<dbReference type="AlphaFoldDB" id="A0AAW1PEV7"/>
<proteinExistence type="inferred from homology"/>
<dbReference type="GO" id="GO:0046872">
    <property type="term" value="F:metal ion binding"/>
    <property type="evidence" value="ECO:0007669"/>
    <property type="project" value="UniProtKB-KW"/>
</dbReference>
<dbReference type="Gene3D" id="3.40.1190.20">
    <property type="match status" value="1"/>
</dbReference>
<evidence type="ECO:0000256" key="10">
    <source>
        <dbReference type="ARBA" id="ARBA00022977"/>
    </source>
</evidence>
<keyword evidence="7" id="KW-0418">Kinase</keyword>
<evidence type="ECO:0000256" key="14">
    <source>
        <dbReference type="ARBA" id="ARBA00047883"/>
    </source>
</evidence>
<evidence type="ECO:0000259" key="17">
    <source>
        <dbReference type="Pfam" id="PF03070"/>
    </source>
</evidence>
<comment type="caution">
    <text evidence="19">The sequence shown here is derived from an EMBL/GenBank/DDBJ whole genome shotgun (WGS) entry which is preliminary data.</text>
</comment>
<dbReference type="PANTHER" id="PTHR20858:SF17">
    <property type="entry name" value="HYDROXYMETHYLPYRIMIDINE_PHOSPHOMETHYLPYRIMIDINE KINASE THI20-RELATED"/>
    <property type="match status" value="1"/>
</dbReference>
<keyword evidence="11" id="KW-0511">Multifunctional enzyme</keyword>
<dbReference type="PANTHER" id="PTHR20858">
    <property type="entry name" value="PHOSPHOMETHYLPYRIMIDINE KINASE"/>
    <property type="match status" value="1"/>
</dbReference>
<keyword evidence="10" id="KW-0784">Thiamine biosynthesis</keyword>
<dbReference type="HAMAP" id="MF_00097">
    <property type="entry name" value="TMP_synthase"/>
    <property type="match status" value="1"/>
</dbReference>
<reference evidence="19 20" key="1">
    <citation type="journal article" date="2024" name="Nat. Commun.">
        <title>Phylogenomics reveals the evolutionary origins of lichenization in chlorophyte algae.</title>
        <authorList>
            <person name="Puginier C."/>
            <person name="Libourel C."/>
            <person name="Otte J."/>
            <person name="Skaloud P."/>
            <person name="Haon M."/>
            <person name="Grisel S."/>
            <person name="Petersen M."/>
            <person name="Berrin J.G."/>
            <person name="Delaux P.M."/>
            <person name="Dal Grande F."/>
            <person name="Keller J."/>
        </authorList>
    </citation>
    <scope>NUCLEOTIDE SEQUENCE [LARGE SCALE GENOMIC DNA]</scope>
    <source>
        <strain evidence="19 20">SAG 2036</strain>
    </source>
</reference>
<protein>
    <recommendedName>
        <fullName evidence="3">thiamine phosphate synthase</fullName>
        <ecNumber evidence="3">2.5.1.3</ecNumber>
    </recommendedName>
</protein>
<dbReference type="InterPro" id="IPR016084">
    <property type="entry name" value="Haem_Oase-like_multi-hlx"/>
</dbReference>
<dbReference type="FunFam" id="3.40.1190.20:FF:000003">
    <property type="entry name" value="Phosphomethylpyrimidine kinase ThiD"/>
    <property type="match status" value="1"/>
</dbReference>
<evidence type="ECO:0000256" key="5">
    <source>
        <dbReference type="ARBA" id="ARBA00022723"/>
    </source>
</evidence>
<keyword evidence="5" id="KW-0479">Metal-binding</keyword>
<keyword evidence="9" id="KW-0460">Magnesium</keyword>
<dbReference type="GO" id="GO:0009228">
    <property type="term" value="P:thiamine biosynthetic process"/>
    <property type="evidence" value="ECO:0007669"/>
    <property type="project" value="UniProtKB-KW"/>
</dbReference>
<dbReference type="SUPFAM" id="SSF53613">
    <property type="entry name" value="Ribokinase-like"/>
    <property type="match status" value="1"/>
</dbReference>
<evidence type="ECO:0000256" key="1">
    <source>
        <dbReference type="ARBA" id="ARBA00001946"/>
    </source>
</evidence>
<dbReference type="InterPro" id="IPR004305">
    <property type="entry name" value="Thiaminase-2/PQQC"/>
</dbReference>
<comment type="pathway">
    <text evidence="2">Cofactor biosynthesis; thiamine diphosphate biosynthesis; thiamine phosphate from 4-amino-2-methyl-5-diphosphomethylpyrimidine and 4-methyl-5-(2-phosphoethyl)-thiazole: step 1/1.</text>
</comment>
<dbReference type="NCBIfam" id="TIGR00097">
    <property type="entry name" value="HMP-P_kinase"/>
    <property type="match status" value="1"/>
</dbReference>
<evidence type="ECO:0000256" key="9">
    <source>
        <dbReference type="ARBA" id="ARBA00022842"/>
    </source>
</evidence>
<comment type="catalytic activity">
    <reaction evidence="13">
        <text>2-(2-carboxy-4-methylthiazol-5-yl)ethyl phosphate + 4-amino-2-methyl-5-(diphosphooxymethyl)pyrimidine + 2 H(+) = thiamine phosphate + CO2 + diphosphate</text>
        <dbReference type="Rhea" id="RHEA:47848"/>
        <dbReference type="ChEBI" id="CHEBI:15378"/>
        <dbReference type="ChEBI" id="CHEBI:16526"/>
        <dbReference type="ChEBI" id="CHEBI:33019"/>
        <dbReference type="ChEBI" id="CHEBI:37575"/>
        <dbReference type="ChEBI" id="CHEBI:57841"/>
        <dbReference type="ChEBI" id="CHEBI:62890"/>
        <dbReference type="EC" id="2.5.1.3"/>
    </reaction>
</comment>
<dbReference type="Gene3D" id="3.20.20.70">
    <property type="entry name" value="Aldolase class I"/>
    <property type="match status" value="1"/>
</dbReference>
<dbReference type="GO" id="GO:0005524">
    <property type="term" value="F:ATP binding"/>
    <property type="evidence" value="ECO:0007669"/>
    <property type="project" value="UniProtKB-KW"/>
</dbReference>
<evidence type="ECO:0000256" key="12">
    <source>
        <dbReference type="ARBA" id="ARBA00047334"/>
    </source>
</evidence>
<evidence type="ECO:0000256" key="7">
    <source>
        <dbReference type="ARBA" id="ARBA00022777"/>
    </source>
</evidence>
<evidence type="ECO:0000313" key="20">
    <source>
        <dbReference type="Proteomes" id="UP001465755"/>
    </source>
</evidence>
<evidence type="ECO:0000256" key="11">
    <source>
        <dbReference type="ARBA" id="ARBA00023268"/>
    </source>
</evidence>
<dbReference type="SUPFAM" id="SSF51391">
    <property type="entry name" value="Thiamin phosphate synthase"/>
    <property type="match status" value="1"/>
</dbReference>
<feature type="domain" description="Thiaminase-2/PQQC" evidence="17">
    <location>
        <begin position="32"/>
        <end position="216"/>
    </location>
</feature>
<dbReference type="InterPro" id="IPR013785">
    <property type="entry name" value="Aldolase_TIM"/>
</dbReference>
<dbReference type="SUPFAM" id="SSF48613">
    <property type="entry name" value="Heme oxygenase-like"/>
    <property type="match status" value="1"/>
</dbReference>
<feature type="region of interest" description="Disordered" evidence="15">
    <location>
        <begin position="423"/>
        <end position="473"/>
    </location>
</feature>
<dbReference type="InterPro" id="IPR034291">
    <property type="entry name" value="TMP_synthase"/>
</dbReference>
<evidence type="ECO:0000256" key="15">
    <source>
        <dbReference type="SAM" id="MobiDB-lite"/>
    </source>
</evidence>
<evidence type="ECO:0000256" key="4">
    <source>
        <dbReference type="ARBA" id="ARBA00022679"/>
    </source>
</evidence>
<evidence type="ECO:0000259" key="16">
    <source>
        <dbReference type="Pfam" id="PF02581"/>
    </source>
</evidence>
<comment type="catalytic activity">
    <reaction evidence="14">
        <text>2-[(2R,5Z)-2-carboxy-4-methylthiazol-5(2H)-ylidene]ethyl phosphate + 4-amino-2-methyl-5-(diphosphooxymethyl)pyrimidine + 2 H(+) = thiamine phosphate + CO2 + diphosphate</text>
        <dbReference type="Rhea" id="RHEA:47844"/>
        <dbReference type="ChEBI" id="CHEBI:15378"/>
        <dbReference type="ChEBI" id="CHEBI:16526"/>
        <dbReference type="ChEBI" id="CHEBI:33019"/>
        <dbReference type="ChEBI" id="CHEBI:37575"/>
        <dbReference type="ChEBI" id="CHEBI:57841"/>
        <dbReference type="ChEBI" id="CHEBI:62899"/>
        <dbReference type="EC" id="2.5.1.3"/>
    </reaction>
</comment>
<keyword evidence="6" id="KW-0547">Nucleotide-binding</keyword>
<organism evidence="19 20">
    <name type="scientific">Symbiochloris irregularis</name>
    <dbReference type="NCBI Taxonomy" id="706552"/>
    <lineage>
        <taxon>Eukaryota</taxon>
        <taxon>Viridiplantae</taxon>
        <taxon>Chlorophyta</taxon>
        <taxon>core chlorophytes</taxon>
        <taxon>Trebouxiophyceae</taxon>
        <taxon>Trebouxiales</taxon>
        <taxon>Trebouxiaceae</taxon>
        <taxon>Symbiochloris</taxon>
    </lineage>
</organism>
<feature type="domain" description="Thiamine phosphate synthase/TenI" evidence="16">
    <location>
        <begin position="760"/>
        <end position="941"/>
    </location>
</feature>
<dbReference type="InterPro" id="IPR022998">
    <property type="entry name" value="ThiamineP_synth_TenI"/>
</dbReference>
<dbReference type="InterPro" id="IPR029056">
    <property type="entry name" value="Ribokinase-like"/>
</dbReference>
<dbReference type="GO" id="GO:0004789">
    <property type="term" value="F:thiamine-phosphate diphosphorylase activity"/>
    <property type="evidence" value="ECO:0007669"/>
    <property type="project" value="UniProtKB-EC"/>
</dbReference>
<dbReference type="Pfam" id="PF03070">
    <property type="entry name" value="TENA_THI-4"/>
    <property type="match status" value="1"/>
</dbReference>
<evidence type="ECO:0000256" key="8">
    <source>
        <dbReference type="ARBA" id="ARBA00022840"/>
    </source>
</evidence>
<dbReference type="EC" id="2.5.1.3" evidence="3"/>
<evidence type="ECO:0000256" key="6">
    <source>
        <dbReference type="ARBA" id="ARBA00022741"/>
    </source>
</evidence>
<dbReference type="InterPro" id="IPR013749">
    <property type="entry name" value="PM/HMP-P_kinase-1"/>
</dbReference>
<keyword evidence="4" id="KW-0808">Transferase</keyword>
<dbReference type="InterPro" id="IPR036206">
    <property type="entry name" value="ThiamineP_synth_sf"/>
</dbReference>
<dbReference type="InterPro" id="IPR004399">
    <property type="entry name" value="HMP/HMP-P_kinase_dom"/>
</dbReference>
<keyword evidence="20" id="KW-1185">Reference proteome</keyword>
<evidence type="ECO:0000256" key="2">
    <source>
        <dbReference type="ARBA" id="ARBA00005165"/>
    </source>
</evidence>
<dbReference type="Gene3D" id="1.20.910.10">
    <property type="entry name" value="Heme oxygenase-like"/>
    <property type="match status" value="1"/>
</dbReference>
<dbReference type="EMBL" id="JALJOQ010000035">
    <property type="protein sequence ID" value="KAK9806663.1"/>
    <property type="molecule type" value="Genomic_DNA"/>
</dbReference>
<dbReference type="CDD" id="cd01169">
    <property type="entry name" value="HMPP_kinase"/>
    <property type="match status" value="1"/>
</dbReference>
<name>A0AAW1PEV7_9CHLO</name>
<feature type="domain" description="Pyridoxamine kinase/Phosphomethylpyrimidine kinase" evidence="18">
    <location>
        <begin position="487"/>
        <end position="739"/>
    </location>
</feature>
<comment type="catalytic activity">
    <reaction evidence="12">
        <text>4-methyl-5-(2-phosphooxyethyl)-thiazole + 4-amino-2-methyl-5-(diphosphooxymethyl)pyrimidine + H(+) = thiamine phosphate + diphosphate</text>
        <dbReference type="Rhea" id="RHEA:22328"/>
        <dbReference type="ChEBI" id="CHEBI:15378"/>
        <dbReference type="ChEBI" id="CHEBI:33019"/>
        <dbReference type="ChEBI" id="CHEBI:37575"/>
        <dbReference type="ChEBI" id="CHEBI:57841"/>
        <dbReference type="ChEBI" id="CHEBI:58296"/>
        <dbReference type="EC" id="2.5.1.3"/>
    </reaction>
</comment>
<comment type="cofactor">
    <cofactor evidence="1">
        <name>Mg(2+)</name>
        <dbReference type="ChEBI" id="CHEBI:18420"/>
    </cofactor>
</comment>
<dbReference type="NCBIfam" id="TIGR00693">
    <property type="entry name" value="thiE"/>
    <property type="match status" value="1"/>
</dbReference>
<dbReference type="Proteomes" id="UP001465755">
    <property type="component" value="Unassembled WGS sequence"/>
</dbReference>
<dbReference type="GO" id="GO:0008902">
    <property type="term" value="F:hydroxymethylpyrimidine kinase activity"/>
    <property type="evidence" value="ECO:0007669"/>
    <property type="project" value="TreeGrafter"/>
</dbReference>
<feature type="compositionally biased region" description="Polar residues" evidence="15">
    <location>
        <begin position="435"/>
        <end position="450"/>
    </location>
</feature>
<dbReference type="GO" id="GO:0008972">
    <property type="term" value="F:phosphomethylpyrimidine kinase activity"/>
    <property type="evidence" value="ECO:0007669"/>
    <property type="project" value="InterPro"/>
</dbReference>
<dbReference type="Pfam" id="PF02581">
    <property type="entry name" value="TMP-TENI"/>
    <property type="match status" value="1"/>
</dbReference>
<evidence type="ECO:0000313" key="19">
    <source>
        <dbReference type="EMBL" id="KAK9806663.1"/>
    </source>
</evidence>
<evidence type="ECO:0000256" key="3">
    <source>
        <dbReference type="ARBA" id="ARBA00012830"/>
    </source>
</evidence>
<dbReference type="Pfam" id="PF08543">
    <property type="entry name" value="Phos_pyr_kin"/>
    <property type="match status" value="1"/>
</dbReference>
<dbReference type="FunFam" id="3.20.20.70:FF:000096">
    <property type="entry name" value="Thiamine-phosphate synthase"/>
    <property type="match status" value="1"/>
</dbReference>
<evidence type="ECO:0000256" key="13">
    <source>
        <dbReference type="ARBA" id="ARBA00047851"/>
    </source>
</evidence>
<keyword evidence="8" id="KW-0067">ATP-binding</keyword>